<gene>
    <name evidence="3" type="ORF">IPH26_11665</name>
</gene>
<sequence>MRKRSPPSASDDDAAAMFREAVADATPIASDRFHHEPPAPQPIPRQRSADERAALRESLTDLQSLDLALEGGDEPNFVRDGLPRTVLRDLRRGRWVVQEQIDLHGATRNLARELLRDLIAEAVRREVRCLRVIHGKGLGSPGREPVLKGLVRGWLAARPEVLAFCQARGHDGGAGALIVLLRSGRKHDGAA</sequence>
<feature type="region of interest" description="Disordered" evidence="1">
    <location>
        <begin position="26"/>
        <end position="52"/>
    </location>
</feature>
<evidence type="ECO:0000313" key="3">
    <source>
        <dbReference type="EMBL" id="MBK6973559.1"/>
    </source>
</evidence>
<proteinExistence type="predicted"/>
<dbReference type="InterPro" id="IPR036063">
    <property type="entry name" value="Smr_dom_sf"/>
</dbReference>
<reference evidence="3" key="1">
    <citation type="submission" date="2020-10" db="EMBL/GenBank/DDBJ databases">
        <title>Connecting structure to function with the recovery of over 1000 high-quality activated sludge metagenome-assembled genomes encoding full-length rRNA genes using long-read sequencing.</title>
        <authorList>
            <person name="Singleton C.M."/>
            <person name="Petriglieri F."/>
            <person name="Kristensen J.M."/>
            <person name="Kirkegaard R.H."/>
            <person name="Michaelsen T.Y."/>
            <person name="Andersen M.H."/>
            <person name="Karst S.M."/>
            <person name="Dueholm M.S."/>
            <person name="Nielsen P.H."/>
            <person name="Albertsen M."/>
        </authorList>
    </citation>
    <scope>NUCLEOTIDE SEQUENCE</scope>
    <source>
        <strain evidence="3">Bjer_18-Q3-R1-45_BAT3C.347</strain>
    </source>
</reference>
<dbReference type="SMART" id="SM00463">
    <property type="entry name" value="SMR"/>
    <property type="match status" value="1"/>
</dbReference>
<protein>
    <submittedName>
        <fullName evidence="3">Smr/MutS family protein</fullName>
    </submittedName>
</protein>
<name>A0A9D7E3M3_9PROT</name>
<accession>A0A9D7E3M3</accession>
<dbReference type="Gene3D" id="3.30.1370.110">
    <property type="match status" value="1"/>
</dbReference>
<evidence type="ECO:0000256" key="1">
    <source>
        <dbReference type="SAM" id="MobiDB-lite"/>
    </source>
</evidence>
<dbReference type="SUPFAM" id="SSF160443">
    <property type="entry name" value="SMR domain-like"/>
    <property type="match status" value="1"/>
</dbReference>
<dbReference type="EMBL" id="JADJEV010000003">
    <property type="protein sequence ID" value="MBK6973559.1"/>
    <property type="molecule type" value="Genomic_DNA"/>
</dbReference>
<dbReference type="Proteomes" id="UP000807785">
    <property type="component" value="Unassembled WGS sequence"/>
</dbReference>
<dbReference type="PROSITE" id="PS50828">
    <property type="entry name" value="SMR"/>
    <property type="match status" value="1"/>
</dbReference>
<feature type="domain" description="Smr" evidence="2">
    <location>
        <begin position="101"/>
        <end position="182"/>
    </location>
</feature>
<comment type="caution">
    <text evidence="3">The sequence shown here is derived from an EMBL/GenBank/DDBJ whole genome shotgun (WGS) entry which is preliminary data.</text>
</comment>
<dbReference type="AlphaFoldDB" id="A0A9D7E3M3"/>
<evidence type="ECO:0000313" key="4">
    <source>
        <dbReference type="Proteomes" id="UP000807785"/>
    </source>
</evidence>
<dbReference type="PANTHER" id="PTHR35562:SF2">
    <property type="entry name" value="DNA ENDONUCLEASE SMRA-RELATED"/>
    <property type="match status" value="1"/>
</dbReference>
<organism evidence="3 4">
    <name type="scientific">Candidatus Methylophosphatis roskildensis</name>
    <dbReference type="NCBI Taxonomy" id="2899263"/>
    <lineage>
        <taxon>Bacteria</taxon>
        <taxon>Pseudomonadati</taxon>
        <taxon>Pseudomonadota</taxon>
        <taxon>Betaproteobacteria</taxon>
        <taxon>Nitrosomonadales</taxon>
        <taxon>Sterolibacteriaceae</taxon>
        <taxon>Candidatus Methylophosphatis</taxon>
    </lineage>
</organism>
<evidence type="ECO:0000259" key="2">
    <source>
        <dbReference type="PROSITE" id="PS50828"/>
    </source>
</evidence>
<dbReference type="PANTHER" id="PTHR35562">
    <property type="entry name" value="DNA ENDONUCLEASE SMRA-RELATED"/>
    <property type="match status" value="1"/>
</dbReference>
<dbReference type="Pfam" id="PF01713">
    <property type="entry name" value="Smr"/>
    <property type="match status" value="1"/>
</dbReference>
<dbReference type="InterPro" id="IPR002625">
    <property type="entry name" value="Smr_dom"/>
</dbReference>